<sequence>MKNHKDEIKAKAKQQTADYLTFKKQEANAREIEKRPWYEDVWVGTKSFVGEFTGYYDYLRVKDGVDPITGVELTAGQRVTYAAMAAASFIPIVGWGGRLARSGKGIYSTVKVSNTALDAYKSA</sequence>
<evidence type="ECO:0000256" key="2">
    <source>
        <dbReference type="ARBA" id="ARBA00022525"/>
    </source>
</evidence>
<gene>
    <name evidence="4" type="ORF">QQS35_07595</name>
</gene>
<name>A0ABT7L545_9BACI</name>
<comment type="caution">
    <text evidence="4">The sequence shown here is derived from an EMBL/GenBank/DDBJ whole genome shotgun (WGS) entry which is preliminary data.</text>
</comment>
<protein>
    <submittedName>
        <fullName evidence="4">Pre-toxin TG domain-containing protein</fullName>
    </submittedName>
</protein>
<keyword evidence="2" id="KW-0964">Secreted</keyword>
<feature type="non-terminal residue" evidence="4">
    <location>
        <position position="123"/>
    </location>
</feature>
<evidence type="ECO:0000259" key="3">
    <source>
        <dbReference type="Pfam" id="PF14449"/>
    </source>
</evidence>
<dbReference type="InterPro" id="IPR027797">
    <property type="entry name" value="PT-TG_dom"/>
</dbReference>
<dbReference type="PANTHER" id="PTHR34976:SF2">
    <property type="entry name" value="TYPE VII SECRETION SYSTEM PROTEIN ESSD"/>
    <property type="match status" value="1"/>
</dbReference>
<feature type="domain" description="Pre-toxin TG" evidence="3">
    <location>
        <begin position="39"/>
        <end position="101"/>
    </location>
</feature>
<accession>A0ABT7L545</accession>
<evidence type="ECO:0000313" key="4">
    <source>
        <dbReference type="EMBL" id="MDL4840320.1"/>
    </source>
</evidence>
<proteinExistence type="predicted"/>
<organism evidence="4 5">
    <name type="scientific">Aquibacillus rhizosphaerae</name>
    <dbReference type="NCBI Taxonomy" id="3051431"/>
    <lineage>
        <taxon>Bacteria</taxon>
        <taxon>Bacillati</taxon>
        <taxon>Bacillota</taxon>
        <taxon>Bacilli</taxon>
        <taxon>Bacillales</taxon>
        <taxon>Bacillaceae</taxon>
        <taxon>Aquibacillus</taxon>
    </lineage>
</organism>
<reference evidence="4 5" key="1">
    <citation type="submission" date="2023-06" db="EMBL/GenBank/DDBJ databases">
        <title>Aquibacillus rhizosphaerae LR5S19.</title>
        <authorList>
            <person name="Sun J.-Q."/>
        </authorList>
    </citation>
    <scope>NUCLEOTIDE SEQUENCE [LARGE SCALE GENOMIC DNA]</scope>
    <source>
        <strain evidence="4 5">LR5S19</strain>
    </source>
</reference>
<dbReference type="InterPro" id="IPR051768">
    <property type="entry name" value="Bact_secretion_toxin"/>
</dbReference>
<dbReference type="RefSeq" id="WP_285931346.1">
    <property type="nucleotide sequence ID" value="NZ_JASTZU010000026.1"/>
</dbReference>
<dbReference type="Proteomes" id="UP001235343">
    <property type="component" value="Unassembled WGS sequence"/>
</dbReference>
<comment type="subcellular location">
    <subcellularLocation>
        <location evidence="1">Secreted</location>
    </subcellularLocation>
</comment>
<keyword evidence="5" id="KW-1185">Reference proteome</keyword>
<dbReference type="Pfam" id="PF14449">
    <property type="entry name" value="PT-TG"/>
    <property type="match status" value="1"/>
</dbReference>
<evidence type="ECO:0000256" key="1">
    <source>
        <dbReference type="ARBA" id="ARBA00004613"/>
    </source>
</evidence>
<dbReference type="EMBL" id="JASTZU010000026">
    <property type="protein sequence ID" value="MDL4840320.1"/>
    <property type="molecule type" value="Genomic_DNA"/>
</dbReference>
<evidence type="ECO:0000313" key="5">
    <source>
        <dbReference type="Proteomes" id="UP001235343"/>
    </source>
</evidence>
<dbReference type="PANTHER" id="PTHR34976">
    <property type="entry name" value="RIBONUCLEASE YQCG-RELATED"/>
    <property type="match status" value="1"/>
</dbReference>